<keyword evidence="1" id="KW-1133">Transmembrane helix</keyword>
<dbReference type="KEGG" id="thf:MA03_07270"/>
<feature type="transmembrane region" description="Helical" evidence="1">
    <location>
        <begin position="15"/>
        <end position="35"/>
    </location>
</feature>
<dbReference type="STRING" id="1550241.MA03_07270"/>
<dbReference type="GeneID" id="25402019"/>
<sequence length="193" mass="20684">MKNKYFFTLLPIVDLRIVLLVLALAVASTLALYAYRSSVLSSKPLPGYEAALAVRDALTAGRLSGLEVHVSQVPMLLNITVDGREYVVQASRVLVCFRARGAPVYEEPSARPWRSWGNGTHAGAVSWIGVRDDGSTVHVYFYSASITGKASSLCVSSQGNAVLTLASKQGCVSGYCWSGARSLIVLRRVVGSC</sequence>
<organism evidence="2 3">
    <name type="scientific">Infirmifilum uzonense</name>
    <dbReference type="NCBI Taxonomy" id="1550241"/>
    <lineage>
        <taxon>Archaea</taxon>
        <taxon>Thermoproteota</taxon>
        <taxon>Thermoprotei</taxon>
        <taxon>Thermofilales</taxon>
        <taxon>Thermofilaceae</taxon>
        <taxon>Infirmifilum</taxon>
    </lineage>
</organism>
<evidence type="ECO:0000313" key="3">
    <source>
        <dbReference type="Proteomes" id="UP000067434"/>
    </source>
</evidence>
<name>A0A0F7FIB0_9CREN</name>
<keyword evidence="1" id="KW-0472">Membrane</keyword>
<accession>A0A0F7FIB0</accession>
<gene>
    <name evidence="2" type="ORF">MA03_07270</name>
</gene>
<evidence type="ECO:0000313" key="2">
    <source>
        <dbReference type="EMBL" id="AKG39080.1"/>
    </source>
</evidence>
<keyword evidence="3" id="KW-1185">Reference proteome</keyword>
<dbReference type="PATRIC" id="fig|1550241.5.peg.1504"/>
<dbReference type="HOGENOM" id="CLU_1406040_0_0_2"/>
<protein>
    <submittedName>
        <fullName evidence="2">Uncharacterized protein</fullName>
    </submittedName>
</protein>
<dbReference type="AlphaFoldDB" id="A0A0F7FIB0"/>
<dbReference type="EMBL" id="CP009961">
    <property type="protein sequence ID" value="AKG39080.1"/>
    <property type="molecule type" value="Genomic_DNA"/>
</dbReference>
<keyword evidence="1" id="KW-0812">Transmembrane</keyword>
<dbReference type="Proteomes" id="UP000067434">
    <property type="component" value="Chromosome"/>
</dbReference>
<proteinExistence type="predicted"/>
<evidence type="ECO:0000256" key="1">
    <source>
        <dbReference type="SAM" id="Phobius"/>
    </source>
</evidence>
<reference evidence="2 3" key="1">
    <citation type="journal article" date="2015" name="Stand. Genomic Sci.">
        <title>Complete genome sequence of and proposal of Thermofilum uzonense sp. nov. a novel hyperthermophilic crenarchaeon and emended description of the genus Thermofilum.</title>
        <authorList>
            <person name="Toshchakov S.V."/>
            <person name="Korzhenkov A.A."/>
            <person name="Samarov N.I."/>
            <person name="Mazunin I.O."/>
            <person name="Mozhey O.I."/>
            <person name="Shmyr I.S."/>
            <person name="Derbikova K.S."/>
            <person name="Taranov E.A."/>
            <person name="Dominova I.N."/>
            <person name="Bonch-Osmolovskaya E.A."/>
            <person name="Patrushev M.V."/>
            <person name="Podosokorskaya O.A."/>
            <person name="Kublanov I.V."/>
        </authorList>
    </citation>
    <scope>NUCLEOTIDE SEQUENCE [LARGE SCALE GENOMIC DNA]</scope>
    <source>
        <strain evidence="2 3">1807-2</strain>
    </source>
</reference>
<dbReference type="RefSeq" id="WP_052884616.1">
    <property type="nucleotide sequence ID" value="NZ_CP009961.1"/>
</dbReference>